<dbReference type="EMBL" id="CAADFV010000007">
    <property type="protein sequence ID" value="VFK52172.1"/>
    <property type="molecule type" value="Genomic_DNA"/>
</dbReference>
<reference evidence="1" key="1">
    <citation type="submission" date="2019-02" db="EMBL/GenBank/DDBJ databases">
        <authorList>
            <person name="Gruber-Vodicka R. H."/>
            <person name="Seah K. B. B."/>
        </authorList>
    </citation>
    <scope>NUCLEOTIDE SEQUENCE</scope>
    <source>
        <strain evidence="1">BECK_BY2</strain>
    </source>
</reference>
<protein>
    <submittedName>
        <fullName evidence="1">Uncharacterized protein</fullName>
    </submittedName>
</protein>
<name>A0A450ZED5_9GAMM</name>
<gene>
    <name evidence="1" type="ORF">BECKTUN1418E_GA0071001_100748</name>
</gene>
<proteinExistence type="predicted"/>
<evidence type="ECO:0000313" key="1">
    <source>
        <dbReference type="EMBL" id="VFK52172.1"/>
    </source>
</evidence>
<accession>A0A450ZED5</accession>
<organism evidence="1">
    <name type="scientific">Candidatus Kentrum sp. TUN</name>
    <dbReference type="NCBI Taxonomy" id="2126343"/>
    <lineage>
        <taxon>Bacteria</taxon>
        <taxon>Pseudomonadati</taxon>
        <taxon>Pseudomonadota</taxon>
        <taxon>Gammaproteobacteria</taxon>
        <taxon>Candidatus Kentrum</taxon>
    </lineage>
</organism>
<dbReference type="AlphaFoldDB" id="A0A450ZED5"/>
<sequence>MEECGRRLEVGTDPFCREIHLENPAQPRFENRERPATVSAVRAHGQCNCVTTLASPAKTTLPKRPGGMQLCHTALSS</sequence>